<evidence type="ECO:0008006" key="4">
    <source>
        <dbReference type="Google" id="ProtNLM"/>
    </source>
</evidence>
<evidence type="ECO:0000256" key="1">
    <source>
        <dbReference type="SAM" id="Phobius"/>
    </source>
</evidence>
<gene>
    <name evidence="2" type="ORF">TSOC_009949</name>
</gene>
<keyword evidence="1" id="KW-1133">Transmembrane helix</keyword>
<keyword evidence="1" id="KW-0812">Transmembrane</keyword>
<sequence length="62" mass="6600">MSRSLLFYLPLIPAGCMLCMIVGVGVWVHYTQTALNHIELALALCDPTPVTAANQGEGGRAN</sequence>
<reference evidence="2 3" key="1">
    <citation type="journal article" date="2017" name="Mol. Biol. Evol.">
        <title>The 4-celled Tetrabaena socialis nuclear genome reveals the essential components for genetic control of cell number at the origin of multicellularity in the volvocine lineage.</title>
        <authorList>
            <person name="Featherston J."/>
            <person name="Arakaki Y."/>
            <person name="Hanschen E.R."/>
            <person name="Ferris P.J."/>
            <person name="Michod R.E."/>
            <person name="Olson B.J.S.C."/>
            <person name="Nozaki H."/>
            <person name="Durand P.M."/>
        </authorList>
    </citation>
    <scope>NUCLEOTIDE SEQUENCE [LARGE SCALE GENOMIC DNA]</scope>
    <source>
        <strain evidence="2 3">NIES-571</strain>
    </source>
</reference>
<evidence type="ECO:0000313" key="2">
    <source>
        <dbReference type="EMBL" id="PNH03948.1"/>
    </source>
</evidence>
<keyword evidence="3" id="KW-1185">Reference proteome</keyword>
<protein>
    <recommendedName>
        <fullName evidence="4">Dolichol-phosphate mannosyltransferase subunit 3</fullName>
    </recommendedName>
</protein>
<dbReference type="Proteomes" id="UP000236333">
    <property type="component" value="Unassembled WGS sequence"/>
</dbReference>
<dbReference type="EMBL" id="PGGS01000441">
    <property type="protein sequence ID" value="PNH03948.1"/>
    <property type="molecule type" value="Genomic_DNA"/>
</dbReference>
<evidence type="ECO:0000313" key="3">
    <source>
        <dbReference type="Proteomes" id="UP000236333"/>
    </source>
</evidence>
<dbReference type="OrthoDB" id="528997at2759"/>
<organism evidence="2 3">
    <name type="scientific">Tetrabaena socialis</name>
    <dbReference type="NCBI Taxonomy" id="47790"/>
    <lineage>
        <taxon>Eukaryota</taxon>
        <taxon>Viridiplantae</taxon>
        <taxon>Chlorophyta</taxon>
        <taxon>core chlorophytes</taxon>
        <taxon>Chlorophyceae</taxon>
        <taxon>CS clade</taxon>
        <taxon>Chlamydomonadales</taxon>
        <taxon>Tetrabaenaceae</taxon>
        <taxon>Tetrabaena</taxon>
    </lineage>
</organism>
<dbReference type="AlphaFoldDB" id="A0A2J7ZUM0"/>
<accession>A0A2J7ZUM0</accession>
<comment type="caution">
    <text evidence="2">The sequence shown here is derived from an EMBL/GenBank/DDBJ whole genome shotgun (WGS) entry which is preliminary data.</text>
</comment>
<name>A0A2J7ZUM0_9CHLO</name>
<feature type="transmembrane region" description="Helical" evidence="1">
    <location>
        <begin position="6"/>
        <end position="28"/>
    </location>
</feature>
<proteinExistence type="predicted"/>
<keyword evidence="1" id="KW-0472">Membrane</keyword>
<feature type="non-terminal residue" evidence="2">
    <location>
        <position position="62"/>
    </location>
</feature>